<organism evidence="1 2">
    <name type="scientific">Meloidogyne incognita</name>
    <name type="common">Southern root-knot nematode worm</name>
    <name type="synonym">Oxyuris incognita</name>
    <dbReference type="NCBI Taxonomy" id="6306"/>
    <lineage>
        <taxon>Eukaryota</taxon>
        <taxon>Metazoa</taxon>
        <taxon>Ecdysozoa</taxon>
        <taxon>Nematoda</taxon>
        <taxon>Chromadorea</taxon>
        <taxon>Rhabditida</taxon>
        <taxon>Tylenchina</taxon>
        <taxon>Tylenchomorpha</taxon>
        <taxon>Tylenchoidea</taxon>
        <taxon>Meloidogynidae</taxon>
        <taxon>Meloidogyninae</taxon>
        <taxon>Meloidogyne</taxon>
        <taxon>Meloidogyne incognita group</taxon>
    </lineage>
</organism>
<dbReference type="WBParaSite" id="Minc3s00565g14357">
    <property type="protein sequence ID" value="Minc3s00565g14357"/>
    <property type="gene ID" value="Minc3s00565g14357"/>
</dbReference>
<evidence type="ECO:0000313" key="1">
    <source>
        <dbReference type="Proteomes" id="UP000887563"/>
    </source>
</evidence>
<protein>
    <submittedName>
        <fullName evidence="2">Ovule protein</fullName>
    </submittedName>
</protein>
<proteinExistence type="predicted"/>
<name>A0A914LJA4_MELIC</name>
<reference evidence="2" key="1">
    <citation type="submission" date="2022-11" db="UniProtKB">
        <authorList>
            <consortium name="WormBaseParasite"/>
        </authorList>
    </citation>
    <scope>IDENTIFICATION</scope>
</reference>
<sequence length="64" mass="7634">MTSFSQKSSVKATYSRCFLQNISPIYTYITLPICKRKRQEFRPSVRHRYCNLMTVIAKRLRSQT</sequence>
<dbReference type="Proteomes" id="UP000887563">
    <property type="component" value="Unplaced"/>
</dbReference>
<keyword evidence="1" id="KW-1185">Reference proteome</keyword>
<evidence type="ECO:0000313" key="2">
    <source>
        <dbReference type="WBParaSite" id="Minc3s00565g14357"/>
    </source>
</evidence>
<dbReference type="AlphaFoldDB" id="A0A914LJA4"/>
<accession>A0A914LJA4</accession>